<name>A0A3R7AUC4_APHAT</name>
<dbReference type="PROSITE" id="PS50011">
    <property type="entry name" value="PROTEIN_KINASE_DOM"/>
    <property type="match status" value="1"/>
</dbReference>
<evidence type="ECO:0000313" key="4">
    <source>
        <dbReference type="EMBL" id="RHY89027.1"/>
    </source>
</evidence>
<feature type="domain" description="Protein kinase" evidence="3">
    <location>
        <begin position="1"/>
        <end position="142"/>
    </location>
</feature>
<protein>
    <recommendedName>
        <fullName evidence="3">Protein kinase domain-containing protein</fullName>
    </recommendedName>
</protein>
<proteinExistence type="predicted"/>
<evidence type="ECO:0000313" key="6">
    <source>
        <dbReference type="Proteomes" id="UP000285430"/>
    </source>
</evidence>
<organism evidence="4 7">
    <name type="scientific">Aphanomyces astaci</name>
    <name type="common">Crayfish plague agent</name>
    <dbReference type="NCBI Taxonomy" id="112090"/>
    <lineage>
        <taxon>Eukaryota</taxon>
        <taxon>Sar</taxon>
        <taxon>Stramenopiles</taxon>
        <taxon>Oomycota</taxon>
        <taxon>Saprolegniomycetes</taxon>
        <taxon>Saprolegniales</taxon>
        <taxon>Verrucalvaceae</taxon>
        <taxon>Aphanomyces</taxon>
    </lineage>
</organism>
<evidence type="ECO:0000259" key="3">
    <source>
        <dbReference type="PROSITE" id="PS50011"/>
    </source>
</evidence>
<dbReference type="InterPro" id="IPR000719">
    <property type="entry name" value="Prot_kinase_dom"/>
</dbReference>
<evidence type="ECO:0000313" key="7">
    <source>
        <dbReference type="Proteomes" id="UP000285712"/>
    </source>
</evidence>
<dbReference type="SUPFAM" id="SSF56112">
    <property type="entry name" value="Protein kinase-like (PK-like)"/>
    <property type="match status" value="1"/>
</dbReference>
<dbReference type="GO" id="GO:0004672">
    <property type="term" value="F:protein kinase activity"/>
    <property type="evidence" value="ECO:0007669"/>
    <property type="project" value="InterPro"/>
</dbReference>
<dbReference type="EMBL" id="QUTH01003594">
    <property type="protein sequence ID" value="RHZ18449.1"/>
    <property type="molecule type" value="Genomic_DNA"/>
</dbReference>
<evidence type="ECO:0000256" key="1">
    <source>
        <dbReference type="SAM" id="Coils"/>
    </source>
</evidence>
<evidence type="ECO:0000313" key="5">
    <source>
        <dbReference type="EMBL" id="RHZ18449.1"/>
    </source>
</evidence>
<dbReference type="VEuPathDB" id="FungiDB:H257_15704"/>
<gene>
    <name evidence="4" type="ORF">DYB35_012850</name>
    <name evidence="5" type="ORF">DYB37_013012</name>
</gene>
<dbReference type="GO" id="GO:0005524">
    <property type="term" value="F:ATP binding"/>
    <property type="evidence" value="ECO:0007669"/>
    <property type="project" value="InterPro"/>
</dbReference>
<dbReference type="Proteomes" id="UP000285430">
    <property type="component" value="Unassembled WGS sequence"/>
</dbReference>
<sequence length="522" mass="57569">MFCKLDTAKDVDSVTAYWHGHVDGSRVFQSGSSPPFTVRAACAAKGAAGLPYPPVLVSQKADSWAFGCLLFTVVTDQHLVPMVDRYDLAHLKCAASWTPESVRQHITKFVLDPHAHALLVSLLHPDPDNRMPLRNVASHPFFTGAVTAAELEAMVALALDNARQLERQATDLLDQARRNNRTILASMAAMEAAVDDMKRTLFNAILEANDVDVPSSFILLTTKLQVRSSSKDDLEEQEEDLSTFLAFLAATGAEFVQSLSSTTATARALQRMAGGRPMYLYLVDEVTRLPVLPDEDDDVYPIELVANSTQYVEFMTTCMPLIQGGFKLVQQGNNIARLLSWFGVPSVDRDTFEAVDAVISAMTCTPALLADQLNAPPEMGREEAVEAVRGAQLRMLKGLLEAQDPAKTFAGMARGHDEHGNAVWTTAERAEMLTNRMSVADVRRLAEEDAEKTAEREKKAELEKKAEQEKKAEAERENKAEWERNDDMLATEKKKDEESCDAFLERVGGDVQRSCVSLCSIM</sequence>
<dbReference type="Proteomes" id="UP000285712">
    <property type="component" value="Unassembled WGS sequence"/>
</dbReference>
<dbReference type="AlphaFoldDB" id="A0A3R7AUC4"/>
<feature type="coiled-coil region" evidence="1">
    <location>
        <begin position="148"/>
        <end position="182"/>
    </location>
</feature>
<dbReference type="InterPro" id="IPR011009">
    <property type="entry name" value="Kinase-like_dom_sf"/>
</dbReference>
<keyword evidence="1" id="KW-0175">Coiled coil</keyword>
<accession>A0A3R7AUC4</accession>
<evidence type="ECO:0000256" key="2">
    <source>
        <dbReference type="SAM" id="MobiDB-lite"/>
    </source>
</evidence>
<comment type="caution">
    <text evidence="4">The sequence shown here is derived from an EMBL/GenBank/DDBJ whole genome shotgun (WGS) entry which is preliminary data.</text>
</comment>
<dbReference type="Gene3D" id="1.10.510.10">
    <property type="entry name" value="Transferase(Phosphotransferase) domain 1"/>
    <property type="match status" value="1"/>
</dbReference>
<dbReference type="EMBL" id="QUTG01004159">
    <property type="protein sequence ID" value="RHY89027.1"/>
    <property type="molecule type" value="Genomic_DNA"/>
</dbReference>
<feature type="region of interest" description="Disordered" evidence="2">
    <location>
        <begin position="448"/>
        <end position="498"/>
    </location>
</feature>
<reference evidence="6 7" key="1">
    <citation type="submission" date="2018-08" db="EMBL/GenBank/DDBJ databases">
        <title>Aphanomyces genome sequencing and annotation.</title>
        <authorList>
            <person name="Minardi D."/>
            <person name="Oidtmann B."/>
            <person name="Van Der Giezen M."/>
            <person name="Studholme D.J."/>
        </authorList>
    </citation>
    <scope>NUCLEOTIDE SEQUENCE [LARGE SCALE GENOMIC DNA]</scope>
    <source>
        <strain evidence="5 6">Da</strain>
        <strain evidence="4 7">Sv</strain>
    </source>
</reference>